<reference evidence="1 2" key="1">
    <citation type="journal article" date="2011" name="J. Bacteriol.">
        <title>Complete genome sequence of the plant growth-promoting endophyte Burkholderia phytofirmans strain PsJN.</title>
        <authorList>
            <person name="Weilharter A."/>
            <person name="Mitter B."/>
            <person name="Shin M.V."/>
            <person name="Chain P.S."/>
            <person name="Nowak J."/>
            <person name="Sessitsch A."/>
        </authorList>
    </citation>
    <scope>NUCLEOTIDE SEQUENCE [LARGE SCALE GENOMIC DNA]</scope>
    <source>
        <strain evidence="2">DSM 17436 / LMG 22146 / PsJN</strain>
    </source>
</reference>
<name>B2T694_PARPJ</name>
<dbReference type="Proteomes" id="UP000001739">
    <property type="component" value="Chromosome 1"/>
</dbReference>
<sequence length="50" mass="5697">MRHAPMSPSGIRMPQLHRLNGRTASPVRYAFKMRPANDAAAPNLKHFLRK</sequence>
<accession>B2T694</accession>
<dbReference type="AlphaFoldDB" id="B2T694"/>
<evidence type="ECO:0000313" key="1">
    <source>
        <dbReference type="EMBL" id="ACD17458.1"/>
    </source>
</evidence>
<gene>
    <name evidence="1" type="ordered locus">Bphyt_3066</name>
</gene>
<dbReference type="EMBL" id="CP001052">
    <property type="protein sequence ID" value="ACD17458.1"/>
    <property type="molecule type" value="Genomic_DNA"/>
</dbReference>
<dbReference type="HOGENOM" id="CLU_3115525_0_0_4"/>
<dbReference type="KEGG" id="bpy:Bphyt_3066"/>
<organism evidence="1 2">
    <name type="scientific">Paraburkholderia phytofirmans (strain DSM 17436 / LMG 22146 / PsJN)</name>
    <name type="common">Burkholderia phytofirmans</name>
    <dbReference type="NCBI Taxonomy" id="398527"/>
    <lineage>
        <taxon>Bacteria</taxon>
        <taxon>Pseudomonadati</taxon>
        <taxon>Pseudomonadota</taxon>
        <taxon>Betaproteobacteria</taxon>
        <taxon>Burkholderiales</taxon>
        <taxon>Burkholderiaceae</taxon>
        <taxon>Paraburkholderia</taxon>
    </lineage>
</organism>
<proteinExistence type="predicted"/>
<protein>
    <submittedName>
        <fullName evidence="1">Uncharacterized protein</fullName>
    </submittedName>
</protein>
<evidence type="ECO:0000313" key="2">
    <source>
        <dbReference type="Proteomes" id="UP000001739"/>
    </source>
</evidence>